<dbReference type="CDD" id="cd00275">
    <property type="entry name" value="C2_PLC_like"/>
    <property type="match status" value="1"/>
</dbReference>
<dbReference type="Pfam" id="PF00387">
    <property type="entry name" value="PI-PLC-Y"/>
    <property type="match status" value="1"/>
</dbReference>
<keyword evidence="12" id="KW-0539">Nucleus</keyword>
<evidence type="ECO:0000256" key="3">
    <source>
        <dbReference type="ARBA" id="ARBA00004123"/>
    </source>
</evidence>
<feature type="domain" description="PI-PLC Y-box" evidence="18">
    <location>
        <begin position="319"/>
        <end position="435"/>
    </location>
</feature>
<comment type="subcellular location">
    <subcellularLocation>
        <location evidence="4">Cytoplasm</location>
        <location evidence="4">Perinuclear region</location>
    </subcellularLocation>
    <subcellularLocation>
        <location evidence="3">Nucleus</location>
    </subcellularLocation>
</comment>
<dbReference type="InterPro" id="IPR000008">
    <property type="entry name" value="C2_dom"/>
</dbReference>
<dbReference type="PROSITE" id="PS50008">
    <property type="entry name" value="PIPLC_Y_DOMAIN"/>
    <property type="match status" value="1"/>
</dbReference>
<comment type="catalytic activity">
    <reaction evidence="14">
        <text>a 1,2-diacyl-sn-glycero-3-phospho-(1D-myo-inositol-4,5-bisphosphate) + H2O = 1D-myo-inositol 1,4,5-trisphosphate + a 1,2-diacyl-sn-glycerol + H(+)</text>
        <dbReference type="Rhea" id="RHEA:33179"/>
        <dbReference type="ChEBI" id="CHEBI:15377"/>
        <dbReference type="ChEBI" id="CHEBI:15378"/>
        <dbReference type="ChEBI" id="CHEBI:17815"/>
        <dbReference type="ChEBI" id="CHEBI:58456"/>
        <dbReference type="ChEBI" id="CHEBI:203600"/>
        <dbReference type="EC" id="3.1.4.11"/>
    </reaction>
    <physiologicalReaction direction="left-to-right" evidence="14">
        <dbReference type="Rhea" id="RHEA:33180"/>
    </physiologicalReaction>
</comment>
<evidence type="ECO:0000256" key="15">
    <source>
        <dbReference type="ARBA" id="ARBA00065216"/>
    </source>
</evidence>
<gene>
    <name evidence="20" type="primary">PLCZ1</name>
</gene>
<keyword evidence="10 16" id="KW-0443">Lipid metabolism</keyword>
<dbReference type="AlphaFoldDB" id="A0A673TBJ4"/>
<sequence>MENKWFLSMILDEFRSGKINLEKTHKLLEKLDIQCSYVHVKSIFKDNDRLKQGKITIEEFRSIYRIITHREEIVEIFNTYSGNRKLLFENNLVQFLIQEQYILDMNKTIAFEIIKKYEPIEEVKKAHQMSFEGFIRYMGSSECLIFKPDCGRVYQDMSHPLNDYFISSSHNTYLISDQLLGPSDLWGYVSALVKGCRCLEIDCWDGSQNEPIVYHGYTLTSKLLFKTVIQAIHKYAFLALKYKILVKNKKIGTLKETHDRKGSNKHGQVEECEEIYQVDETEGSEALAGSENNPGRGTEIITAGLPLFTKRKVKVAMALSDLVIYTKAEKFRSFQHSRQYQQFNESSSIGETEARKLLKLRAHEFVLHTMRFITRIYPKATRTDSSNFNPQEFWNIGCQMVALNFQTPGLPMDLQNGKFLDNGGSGYILKPQFLRDNKTEFNPNKPPKQSDPVTLTIRLISGTQLPPSSHSSSNKADTLVVLELFGVPNDQTKQQTRVIKRNAFSPRWNETFTFIIQVPELALMRFVVESQNLIAGNEFLGQYTLPVLSMNKGYRRVPLYSKMGESLEPASLFVYV</sequence>
<dbReference type="GO" id="GO:0016042">
    <property type="term" value="P:lipid catabolic process"/>
    <property type="evidence" value="ECO:0007669"/>
    <property type="project" value="UniProtKB-KW"/>
</dbReference>
<dbReference type="PANTHER" id="PTHR10336">
    <property type="entry name" value="PHOSPHOINOSITIDE-SPECIFIC PHOSPHOLIPASE C FAMILY PROTEIN"/>
    <property type="match status" value="1"/>
</dbReference>
<keyword evidence="5" id="KW-0217">Developmental protein</keyword>
<dbReference type="FunFam" id="1.10.238.10:FF:000357">
    <property type="entry name" value="Phosphoinositide phospholipase C"/>
    <property type="match status" value="1"/>
</dbReference>
<reference evidence="20" key="3">
    <citation type="submission" date="2025-09" db="UniProtKB">
        <authorList>
            <consortium name="Ensembl"/>
        </authorList>
    </citation>
    <scope>IDENTIFICATION</scope>
</reference>
<dbReference type="FunFam" id="1.10.238.10:FF:000005">
    <property type="entry name" value="Phosphoinositide phospholipase C"/>
    <property type="match status" value="1"/>
</dbReference>
<dbReference type="SMART" id="SM00149">
    <property type="entry name" value="PLCYc"/>
    <property type="match status" value="1"/>
</dbReference>
<evidence type="ECO:0000256" key="13">
    <source>
        <dbReference type="ARBA" id="ARBA00023279"/>
    </source>
</evidence>
<evidence type="ECO:0000259" key="18">
    <source>
        <dbReference type="PROSITE" id="PS50008"/>
    </source>
</evidence>
<dbReference type="PROSITE" id="PS50004">
    <property type="entry name" value="C2"/>
    <property type="match status" value="1"/>
</dbReference>
<dbReference type="GO" id="GO:0035556">
    <property type="term" value="P:intracellular signal transduction"/>
    <property type="evidence" value="ECO:0007669"/>
    <property type="project" value="InterPro"/>
</dbReference>
<dbReference type="Pfam" id="PF00168">
    <property type="entry name" value="C2"/>
    <property type="match status" value="1"/>
</dbReference>
<protein>
    <recommendedName>
        <fullName evidence="16">Phosphoinositide phospholipase C</fullName>
        <ecNumber evidence="16">3.1.4.11</ecNumber>
    </recommendedName>
</protein>
<dbReference type="SMART" id="SM00148">
    <property type="entry name" value="PLCXc"/>
    <property type="match status" value="1"/>
</dbReference>
<dbReference type="Gene3D" id="3.20.20.190">
    <property type="entry name" value="Phosphatidylinositol (PI) phosphodiesterase"/>
    <property type="match status" value="2"/>
</dbReference>
<keyword evidence="11" id="KW-0807">Transducer</keyword>
<dbReference type="SUPFAM" id="SSF47473">
    <property type="entry name" value="EF-hand"/>
    <property type="match status" value="1"/>
</dbReference>
<evidence type="ECO:0000313" key="20">
    <source>
        <dbReference type="Ensembl" id="ENSSSUP00005009203.1"/>
    </source>
</evidence>
<dbReference type="InterPro" id="IPR017946">
    <property type="entry name" value="PLC-like_Pdiesterase_TIM-brl"/>
</dbReference>
<evidence type="ECO:0000256" key="12">
    <source>
        <dbReference type="ARBA" id="ARBA00023242"/>
    </source>
</evidence>
<dbReference type="PROSITE" id="PS50007">
    <property type="entry name" value="PIPLC_X_DOMAIN"/>
    <property type="match status" value="1"/>
</dbReference>
<dbReference type="PRINTS" id="PR00390">
    <property type="entry name" value="PHPHLIPASEC"/>
</dbReference>
<evidence type="ECO:0000256" key="11">
    <source>
        <dbReference type="ARBA" id="ARBA00023224"/>
    </source>
</evidence>
<dbReference type="PANTHER" id="PTHR10336:SF29">
    <property type="entry name" value="1-PHOSPHATIDYLINOSITOL 4,5-BISPHOSPHATE PHOSPHODIESTERASE ZETA-1"/>
    <property type="match status" value="1"/>
</dbReference>
<dbReference type="InterPro" id="IPR000909">
    <property type="entry name" value="PLipase_C_PInositol-sp_X_dom"/>
</dbReference>
<evidence type="ECO:0000256" key="9">
    <source>
        <dbReference type="ARBA" id="ARBA00022963"/>
    </source>
</evidence>
<name>A0A673TBJ4_SURSU</name>
<keyword evidence="13" id="KW-0278">Fertilization</keyword>
<evidence type="ECO:0000256" key="5">
    <source>
        <dbReference type="ARBA" id="ARBA00022473"/>
    </source>
</evidence>
<organism evidence="20 21">
    <name type="scientific">Suricata suricatta</name>
    <name type="common">Meerkat</name>
    <dbReference type="NCBI Taxonomy" id="37032"/>
    <lineage>
        <taxon>Eukaryota</taxon>
        <taxon>Metazoa</taxon>
        <taxon>Chordata</taxon>
        <taxon>Craniata</taxon>
        <taxon>Vertebrata</taxon>
        <taxon>Euteleostomi</taxon>
        <taxon>Mammalia</taxon>
        <taxon>Eutheria</taxon>
        <taxon>Laurasiatheria</taxon>
        <taxon>Carnivora</taxon>
        <taxon>Feliformia</taxon>
        <taxon>Herpestidae</taxon>
        <taxon>Suricata</taxon>
    </lineage>
</organism>
<dbReference type="InterPro" id="IPR001192">
    <property type="entry name" value="PI-PLC_fam"/>
</dbReference>
<dbReference type="GO" id="GO:0060470">
    <property type="term" value="P:positive regulation of cytosolic calcium ion concentration involved in egg activation"/>
    <property type="evidence" value="ECO:0007669"/>
    <property type="project" value="TreeGrafter"/>
</dbReference>
<dbReference type="GO" id="GO:0005509">
    <property type="term" value="F:calcium ion binding"/>
    <property type="evidence" value="ECO:0007669"/>
    <property type="project" value="InterPro"/>
</dbReference>
<evidence type="ECO:0000256" key="4">
    <source>
        <dbReference type="ARBA" id="ARBA00004556"/>
    </source>
</evidence>
<dbReference type="Ensembl" id="ENSSSUT00005010572.1">
    <property type="protein sequence ID" value="ENSSSUP00005009203.1"/>
    <property type="gene ID" value="ENSSSUG00005005927.1"/>
</dbReference>
<comment type="function">
    <text evidence="2">The production of the second messenger molecules diacylglycerol (DAG) and inositol 1,4,5-trisphosphate (IP3) is mediated by activated phosphatidylinositol-specific phospholipase C enzymes. In vitro, hydrolyzes PtdIns(4,5)P2 in a Ca(2+)-dependent manner. Triggers intracellular Ca(2+) oscillations in oocytes solely during M phase and is involved in inducing oocyte activation and initiating embryonic development up to the blastocyst stage. Is therefore a strong candidate for the egg-activating soluble sperm factor that is transferred from the sperm into the egg cytoplasm following gamete membrane fusion. May exert an inhibitory effect on phospholipase-C-coupled processes that depend on calcium ions and protein kinase C, including CFTR trafficking and function.</text>
</comment>
<dbReference type="SUPFAM" id="SSF51695">
    <property type="entry name" value="PLC-like phosphodiesterases"/>
    <property type="match status" value="1"/>
</dbReference>
<feature type="domain" description="C2" evidence="17">
    <location>
        <begin position="435"/>
        <end position="561"/>
    </location>
</feature>
<dbReference type="Pfam" id="PF00388">
    <property type="entry name" value="PI-PLC-X"/>
    <property type="match status" value="1"/>
</dbReference>
<evidence type="ECO:0000259" key="17">
    <source>
        <dbReference type="PROSITE" id="PS50004"/>
    </source>
</evidence>
<proteinExistence type="predicted"/>
<evidence type="ECO:0000256" key="8">
    <source>
        <dbReference type="ARBA" id="ARBA00022837"/>
    </source>
</evidence>
<dbReference type="InterPro" id="IPR035892">
    <property type="entry name" value="C2_domain_sf"/>
</dbReference>
<dbReference type="SMART" id="SM00239">
    <property type="entry name" value="C2"/>
    <property type="match status" value="1"/>
</dbReference>
<dbReference type="SUPFAM" id="SSF49562">
    <property type="entry name" value="C2 domain (Calcium/lipid-binding domain, CaLB)"/>
    <property type="match status" value="1"/>
</dbReference>
<dbReference type="Pfam" id="PF09279">
    <property type="entry name" value="EF-hand_like"/>
    <property type="match status" value="1"/>
</dbReference>
<comment type="subunit">
    <text evidence="15">Interacts via its C2 domain with PtdIns(3)P and, to a lesser extent, PtdIns(5)P in vitro.</text>
</comment>
<dbReference type="EC" id="3.1.4.11" evidence="16"/>
<dbReference type="PROSITE" id="PS50222">
    <property type="entry name" value="EF_HAND_2"/>
    <property type="match status" value="1"/>
</dbReference>
<evidence type="ECO:0000256" key="14">
    <source>
        <dbReference type="ARBA" id="ARBA00023674"/>
    </source>
</evidence>
<reference evidence="20" key="2">
    <citation type="submission" date="2025-08" db="UniProtKB">
        <authorList>
            <consortium name="Ensembl"/>
        </authorList>
    </citation>
    <scope>IDENTIFICATION</scope>
</reference>
<keyword evidence="21" id="KW-1185">Reference proteome</keyword>
<accession>A0A673TBJ4</accession>
<dbReference type="Proteomes" id="UP000472268">
    <property type="component" value="Chromosome 10"/>
</dbReference>
<dbReference type="InterPro" id="IPR002048">
    <property type="entry name" value="EF_hand_dom"/>
</dbReference>
<feature type="domain" description="EF-hand" evidence="19">
    <location>
        <begin position="35"/>
        <end position="70"/>
    </location>
</feature>
<dbReference type="InterPro" id="IPR011992">
    <property type="entry name" value="EF-hand-dom_pair"/>
</dbReference>
<dbReference type="FunFam" id="2.60.40.150:FF:000147">
    <property type="entry name" value="Phosphoinositide phospholipase C"/>
    <property type="match status" value="1"/>
</dbReference>
<dbReference type="GO" id="GO:0005634">
    <property type="term" value="C:nucleus"/>
    <property type="evidence" value="ECO:0007669"/>
    <property type="project" value="UniProtKB-SubCell"/>
</dbReference>
<dbReference type="Gene3D" id="1.10.238.10">
    <property type="entry name" value="EF-hand"/>
    <property type="match status" value="2"/>
</dbReference>
<keyword evidence="6" id="KW-0963">Cytoplasm</keyword>
<dbReference type="InterPro" id="IPR015359">
    <property type="entry name" value="PLC_EF-hand-like"/>
</dbReference>
<evidence type="ECO:0000256" key="10">
    <source>
        <dbReference type="ARBA" id="ARBA00023098"/>
    </source>
</evidence>
<evidence type="ECO:0000256" key="1">
    <source>
        <dbReference type="ARBA" id="ARBA00001913"/>
    </source>
</evidence>
<evidence type="ECO:0000256" key="16">
    <source>
        <dbReference type="RuleBase" id="RU361133"/>
    </source>
</evidence>
<evidence type="ECO:0000256" key="2">
    <source>
        <dbReference type="ARBA" id="ARBA00003992"/>
    </source>
</evidence>
<reference evidence="20 21" key="1">
    <citation type="submission" date="2019-05" db="EMBL/GenBank/DDBJ databases">
        <title>A Chromosome-scale Meerkat (S. suricatta) Genome Assembly.</title>
        <authorList>
            <person name="Dudchenko O."/>
            <person name="Lieberman Aiden E."/>
            <person name="Tung J."/>
            <person name="Barreiro L.B."/>
            <person name="Clutton-Brock T.H."/>
        </authorList>
    </citation>
    <scope>NUCLEOTIDE SEQUENCE [LARGE SCALE GENOMIC DNA]</scope>
</reference>
<keyword evidence="9 16" id="KW-0442">Lipid degradation</keyword>
<keyword evidence="8" id="KW-0106">Calcium</keyword>
<evidence type="ECO:0000256" key="7">
    <source>
        <dbReference type="ARBA" id="ARBA00022801"/>
    </source>
</evidence>
<comment type="cofactor">
    <cofactor evidence="1">
        <name>Ca(2+)</name>
        <dbReference type="ChEBI" id="CHEBI:29108"/>
    </cofactor>
</comment>
<dbReference type="GO" id="GO:0048471">
    <property type="term" value="C:perinuclear region of cytoplasm"/>
    <property type="evidence" value="ECO:0007669"/>
    <property type="project" value="UniProtKB-SubCell"/>
</dbReference>
<evidence type="ECO:0000259" key="19">
    <source>
        <dbReference type="PROSITE" id="PS50222"/>
    </source>
</evidence>
<dbReference type="GO" id="GO:0004435">
    <property type="term" value="F:phosphatidylinositol-4,5-bisphosphate phospholipase C activity"/>
    <property type="evidence" value="ECO:0007669"/>
    <property type="project" value="UniProtKB-EC"/>
</dbReference>
<dbReference type="Gene3D" id="2.60.40.150">
    <property type="entry name" value="C2 domain"/>
    <property type="match status" value="1"/>
</dbReference>
<evidence type="ECO:0000313" key="21">
    <source>
        <dbReference type="Proteomes" id="UP000472268"/>
    </source>
</evidence>
<evidence type="ECO:0000256" key="6">
    <source>
        <dbReference type="ARBA" id="ARBA00022490"/>
    </source>
</evidence>
<dbReference type="InterPro" id="IPR001711">
    <property type="entry name" value="PLipase_C_Pinositol-sp_Y"/>
</dbReference>
<keyword evidence="7 16" id="KW-0378">Hydrolase</keyword>